<sequence length="431" mass="48611">MIPLSYEAASDFTEGKAIVKMKNGNWALIDLTGKVVKSYSYPTVENYGEGLLAFQKSRDGKFGYMDEQGNKVIEPQFSGAQPFIGGKAIVNVSDDYKNHFGLIDRNGHFIIKPNYNNLLNLGEGRFAIGKALNPEKPYFGSKYAIADSDGHFLTGFIYNELAKYKDGLASAYNDQSTFFIDKSGKRMEHLPNVSGSGTLDFDQTLIKGDVDFRLLYFDKNGKLIWKQNTITPLNHKYSVVEHKYKPNKDYLVYYPQVKGIEHPVSVNQTLMSLSAVKEIPAHAQLEANYMGDFDVTYYKKNLLVIEITGYNYPFGAAHGMPVRKYTHIDLQTGVLYQLKDLFKPSSPYVKVIGDIIGDQIKSTEKYSYVFPDSYKGIQSDQPFFISEGAVNVYFAPYEIAPYVAGFPTFTIPFAELIGIINQNGDFWRAFH</sequence>
<evidence type="ECO:0000313" key="3">
    <source>
        <dbReference type="Proteomes" id="UP001523262"/>
    </source>
</evidence>
<reference evidence="2 3" key="1">
    <citation type="submission" date="2022-06" db="EMBL/GenBank/DDBJ databases">
        <authorList>
            <person name="Jeon C.O."/>
        </authorList>
    </citation>
    <scope>NUCLEOTIDE SEQUENCE [LARGE SCALE GENOMIC DNA]</scope>
    <source>
        <strain evidence="2 3">KCTC 13943</strain>
    </source>
</reference>
<dbReference type="InterPro" id="IPR021729">
    <property type="entry name" value="DUF3298"/>
</dbReference>
<feature type="domain" description="DUF3298" evidence="1">
    <location>
        <begin position="339"/>
        <end position="413"/>
    </location>
</feature>
<dbReference type="PANTHER" id="PTHR37841:SF1">
    <property type="entry name" value="DUF3298 DOMAIN-CONTAINING PROTEIN"/>
    <property type="match status" value="1"/>
</dbReference>
<dbReference type="Gene3D" id="3.90.640.20">
    <property type="entry name" value="Heat-shock cognate protein, ATPase"/>
    <property type="match status" value="1"/>
</dbReference>
<evidence type="ECO:0000313" key="2">
    <source>
        <dbReference type="EMBL" id="MCM2533931.1"/>
    </source>
</evidence>
<gene>
    <name evidence="2" type="ORF">NDK43_18140</name>
</gene>
<dbReference type="EMBL" id="JAMQCR010000001">
    <property type="protein sequence ID" value="MCM2533931.1"/>
    <property type="molecule type" value="Genomic_DNA"/>
</dbReference>
<dbReference type="PANTHER" id="PTHR37841">
    <property type="entry name" value="GLR2918 PROTEIN"/>
    <property type="match status" value="1"/>
</dbReference>
<dbReference type="Gene3D" id="3.30.565.40">
    <property type="entry name" value="Fervidobacterium nodosum Rt17-B1 like"/>
    <property type="match status" value="1"/>
</dbReference>
<dbReference type="InterPro" id="IPR037126">
    <property type="entry name" value="PdaC/RsiV-like_sf"/>
</dbReference>
<dbReference type="Pfam" id="PF14903">
    <property type="entry name" value="WG_beta_rep"/>
    <property type="match status" value="3"/>
</dbReference>
<keyword evidence="3" id="KW-1185">Reference proteome</keyword>
<name>A0ABT0WCB2_9BACI</name>
<organism evidence="2 3">
    <name type="scientific">Neobacillus pocheonensis</name>
    <dbReference type="NCBI Taxonomy" id="363869"/>
    <lineage>
        <taxon>Bacteria</taxon>
        <taxon>Bacillati</taxon>
        <taxon>Bacillota</taxon>
        <taxon>Bacilli</taxon>
        <taxon>Bacillales</taxon>
        <taxon>Bacillaceae</taxon>
        <taxon>Neobacillus</taxon>
    </lineage>
</organism>
<accession>A0ABT0WCB2</accession>
<proteinExistence type="predicted"/>
<dbReference type="Pfam" id="PF11738">
    <property type="entry name" value="DUF3298"/>
    <property type="match status" value="1"/>
</dbReference>
<dbReference type="InterPro" id="IPR032774">
    <property type="entry name" value="WG_beta_rep"/>
</dbReference>
<protein>
    <submittedName>
        <fullName evidence="2">WG repeat-containing protein</fullName>
    </submittedName>
</protein>
<dbReference type="Proteomes" id="UP001523262">
    <property type="component" value="Unassembled WGS sequence"/>
</dbReference>
<evidence type="ECO:0000259" key="1">
    <source>
        <dbReference type="Pfam" id="PF11738"/>
    </source>
</evidence>
<comment type="caution">
    <text evidence="2">The sequence shown here is derived from an EMBL/GenBank/DDBJ whole genome shotgun (WGS) entry which is preliminary data.</text>
</comment>